<dbReference type="InterPro" id="IPR002495">
    <property type="entry name" value="Glyco_trans_8"/>
</dbReference>
<evidence type="ECO:0000256" key="1">
    <source>
        <dbReference type="ARBA" id="ARBA00004323"/>
    </source>
</evidence>
<evidence type="ECO:0000313" key="14">
    <source>
        <dbReference type="EMBL" id="JAT46391.1"/>
    </source>
</evidence>
<dbReference type="CDD" id="cd02537">
    <property type="entry name" value="GT8_Glycogenin"/>
    <property type="match status" value="1"/>
</dbReference>
<keyword evidence="7 13" id="KW-0472">Membrane</keyword>
<keyword evidence="8" id="KW-0464">Manganese</keyword>
<keyword evidence="9" id="KW-0961">Cell wall biogenesis/degradation</keyword>
<keyword evidence="2" id="KW-0328">Glycosyltransferase</keyword>
<dbReference type="PANTHER" id="PTHR11183">
    <property type="entry name" value="GLYCOGENIN SUBFAMILY MEMBER"/>
    <property type="match status" value="1"/>
</dbReference>
<dbReference type="FunFam" id="3.90.550.10:FF:000018">
    <property type="entry name" value="Hexosyltransferase"/>
    <property type="match status" value="1"/>
</dbReference>
<keyword evidence="5" id="KW-0479">Metal-binding</keyword>
<keyword evidence="4 13" id="KW-0812">Transmembrane</keyword>
<name>A0A1D1XVH3_9ARAE</name>
<gene>
    <name evidence="14" type="primary">GUX1_1</name>
    <name evidence="15" type="synonym">GUX1_2</name>
    <name evidence="15" type="ORF">g.93540</name>
    <name evidence="14" type="ORF">g.93544</name>
</gene>
<comment type="similarity">
    <text evidence="10">Belongs to the glycosyltransferase 8 family. Glycogenin subfamily.</text>
</comment>
<evidence type="ECO:0000256" key="5">
    <source>
        <dbReference type="ARBA" id="ARBA00022723"/>
    </source>
</evidence>
<evidence type="ECO:0000256" key="2">
    <source>
        <dbReference type="ARBA" id="ARBA00022676"/>
    </source>
</evidence>
<evidence type="ECO:0000256" key="4">
    <source>
        <dbReference type="ARBA" id="ARBA00022692"/>
    </source>
</evidence>
<evidence type="ECO:0000256" key="10">
    <source>
        <dbReference type="ARBA" id="ARBA00038162"/>
    </source>
</evidence>
<dbReference type="GO" id="GO:0016757">
    <property type="term" value="F:glycosyltransferase activity"/>
    <property type="evidence" value="ECO:0007669"/>
    <property type="project" value="UniProtKB-KW"/>
</dbReference>
<evidence type="ECO:0000256" key="12">
    <source>
        <dbReference type="SAM" id="MobiDB-lite"/>
    </source>
</evidence>
<keyword evidence="3 14" id="KW-0808">Transferase</keyword>
<dbReference type="SUPFAM" id="SSF53448">
    <property type="entry name" value="Nucleotide-diphospho-sugar transferases"/>
    <property type="match status" value="1"/>
</dbReference>
<dbReference type="GO" id="GO:0071555">
    <property type="term" value="P:cell wall organization"/>
    <property type="evidence" value="ECO:0007669"/>
    <property type="project" value="UniProtKB-KW"/>
</dbReference>
<protein>
    <recommendedName>
        <fullName evidence="11">Hexosyltransferase</fullName>
        <ecNumber evidence="11">2.4.1.-</ecNumber>
    </recommendedName>
</protein>
<accession>A0A1D1XVH3</accession>
<dbReference type="EMBL" id="GDJX01012131">
    <property type="protein sequence ID" value="JAT55805.1"/>
    <property type="molecule type" value="Transcribed_RNA"/>
</dbReference>
<evidence type="ECO:0000313" key="15">
    <source>
        <dbReference type="EMBL" id="JAT55805.1"/>
    </source>
</evidence>
<dbReference type="EC" id="2.4.1.-" evidence="11"/>
<dbReference type="GO" id="GO:0000139">
    <property type="term" value="C:Golgi membrane"/>
    <property type="evidence" value="ECO:0007669"/>
    <property type="project" value="UniProtKB-SubCell"/>
</dbReference>
<evidence type="ECO:0000256" key="13">
    <source>
        <dbReference type="SAM" id="Phobius"/>
    </source>
</evidence>
<comment type="subcellular location">
    <subcellularLocation>
        <location evidence="1">Golgi apparatus membrane</location>
        <topology evidence="1">Single-pass type II membrane protein</topology>
    </subcellularLocation>
</comment>
<dbReference type="Gene3D" id="3.90.550.10">
    <property type="entry name" value="Spore Coat Polysaccharide Biosynthesis Protein SpsA, Chain A"/>
    <property type="match status" value="1"/>
</dbReference>
<dbReference type="InterPro" id="IPR029044">
    <property type="entry name" value="Nucleotide-diphossugar_trans"/>
</dbReference>
<dbReference type="EMBL" id="GDJX01021545">
    <property type="protein sequence ID" value="JAT46391.1"/>
    <property type="molecule type" value="Transcribed_RNA"/>
</dbReference>
<dbReference type="AlphaFoldDB" id="A0A1D1XVH3"/>
<feature type="transmembrane region" description="Helical" evidence="13">
    <location>
        <begin position="56"/>
        <end position="77"/>
    </location>
</feature>
<dbReference type="GO" id="GO:0046872">
    <property type="term" value="F:metal ion binding"/>
    <property type="evidence" value="ECO:0007669"/>
    <property type="project" value="UniProtKB-KW"/>
</dbReference>
<evidence type="ECO:0000256" key="6">
    <source>
        <dbReference type="ARBA" id="ARBA00022989"/>
    </source>
</evidence>
<proteinExistence type="inferred from homology"/>
<evidence type="ECO:0000256" key="8">
    <source>
        <dbReference type="ARBA" id="ARBA00023211"/>
    </source>
</evidence>
<dbReference type="Pfam" id="PF01501">
    <property type="entry name" value="Glyco_transf_8"/>
    <property type="match status" value="1"/>
</dbReference>
<evidence type="ECO:0000256" key="7">
    <source>
        <dbReference type="ARBA" id="ARBA00023136"/>
    </source>
</evidence>
<reference evidence="14" key="1">
    <citation type="submission" date="2015-07" db="EMBL/GenBank/DDBJ databases">
        <title>Transcriptome Assembly of Anthurium amnicola.</title>
        <authorList>
            <person name="Suzuki J."/>
        </authorList>
    </citation>
    <scope>NUCLEOTIDE SEQUENCE</scope>
</reference>
<evidence type="ECO:0000256" key="9">
    <source>
        <dbReference type="ARBA" id="ARBA00023316"/>
    </source>
</evidence>
<sequence length="643" mass="74487">MRGSMGASPGPAEARHRSTATLDDAGKRRSQRNRDLKELDKSFVQERSSTCKIHSLKLIFVIIVCGTFLTLLLSPAINQNEHHFNYGTRSRFVGVGWIWERATVDPRYVSHLDVDWAKVSKVVEKLGGRRRHLKVGLLNFNITEINNWQQLLPRSESHVVHLDYINHNLTWEDLYPEWIDEEEESEVPKCPHLPEPRVLEHVQLDVIAVKLPCDRLGNWSRDVVRLHLQIAAAKLASAAAAEPHHTMHILFVTDCFPIPNLFKCKDLVVREGSIWLYRPNIGTLSENIRLPVGSCELSIPLKAKVRLYSEAVHREAYATILHSAHVYVCGAIAAAQSIRMSGSKRDLVILVDETISDHHRGGLEAAGWKIRTIQRIRNPKAERDAYNEWNYSKFRLWQLTDYDKVIFIDADLLILRNIDFLFAMPEITATGNNGTLFNSGVMVIEPSNCTFQLLMEHINEIESYNGGDQGYLNEIFTWWHRIPKHMNFLKHFWIGDEEEKKQMKTRLFGADPPVLYVLHYLGLKPWLCFRDYDCNWNNDILQEFASDVAHERWWKVHDAMPDNLQSFCLLRSKQKAGLEWDRRQAEKANYSDGHWRRNITDARLNICFEEFCFWESMLWHWGETNWTDDNPVPVTPAATLPSL</sequence>
<evidence type="ECO:0000256" key="3">
    <source>
        <dbReference type="ARBA" id="ARBA00022679"/>
    </source>
</evidence>
<dbReference type="InterPro" id="IPR050587">
    <property type="entry name" value="GNT1/Glycosyltrans_8"/>
</dbReference>
<evidence type="ECO:0000256" key="11">
    <source>
        <dbReference type="RuleBase" id="RU362027"/>
    </source>
</evidence>
<organism evidence="14">
    <name type="scientific">Anthurium amnicola</name>
    <dbReference type="NCBI Taxonomy" id="1678845"/>
    <lineage>
        <taxon>Eukaryota</taxon>
        <taxon>Viridiplantae</taxon>
        <taxon>Streptophyta</taxon>
        <taxon>Embryophyta</taxon>
        <taxon>Tracheophyta</taxon>
        <taxon>Spermatophyta</taxon>
        <taxon>Magnoliopsida</taxon>
        <taxon>Liliopsida</taxon>
        <taxon>Araceae</taxon>
        <taxon>Pothoideae</taxon>
        <taxon>Potheae</taxon>
        <taxon>Anthurium</taxon>
    </lineage>
</organism>
<feature type="region of interest" description="Disordered" evidence="12">
    <location>
        <begin position="1"/>
        <end position="32"/>
    </location>
</feature>
<keyword evidence="6 13" id="KW-1133">Transmembrane helix</keyword>